<keyword evidence="5" id="KW-0121">Carboxypeptidase</keyword>
<dbReference type="SUPFAM" id="SSF56601">
    <property type="entry name" value="beta-lactamase/transpeptidase-like"/>
    <property type="match status" value="1"/>
</dbReference>
<feature type="binding site" evidence="14">
    <location>
        <position position="272"/>
    </location>
    <ligand>
        <name>substrate</name>
    </ligand>
</feature>
<sequence>MSPVPRNTHCFADIGSCLAGFEAKFRWFIVRVFVLMHKYNLPSPPFYKILFARIIVFAAVLSFSASVTAVNAYPPPSLPKIDARGYLLLDAHSGIVLAEKDADERVEPASLTKMMTSYVAFSELRSGNIGWDEKVLISEKAWRTSGSRTYVEVNTHVPVSILLKGVIIQSGNDASVALAEHIAGDELAFAQRMNQQAKRLGLKDSHFMNASGLPGADHYTTVRDMAWLGVFLIRDFPELYKLHSIKSYEYNSIKQYNRNKLLWQDGSVDGIKTGYTAGAGYCLVVSARRDGMRLVSVVMGTKSAKARTKATRTLLNYGFRFFKTRRLYDANVPLNRVRVWKGNTNDLDIGLAEPFYITVPKGQFDHLTVNMEFNTKIIAPVEAGDVHGKLRVMLGDEILFTRPVVSLQSIQKGGLWRRVSDSVRMYFH</sequence>
<evidence type="ECO:0000256" key="7">
    <source>
        <dbReference type="ARBA" id="ARBA00022729"/>
    </source>
</evidence>
<reference evidence="18" key="1">
    <citation type="submission" date="2019-02" db="EMBL/GenBank/DDBJ databases">
        <authorList>
            <person name="Gruber-Vodicka R. H."/>
            <person name="Seah K. B. B."/>
        </authorList>
    </citation>
    <scope>NUCLEOTIDE SEQUENCE</scope>
    <source>
        <strain evidence="19">BECK_BZ106</strain>
        <strain evidence="18">BECK_BZ15</strain>
    </source>
</reference>
<dbReference type="InterPro" id="IPR001967">
    <property type="entry name" value="Peptidase_S11_N"/>
</dbReference>
<feature type="active site" description="Proton acceptor" evidence="13">
    <location>
        <position position="113"/>
    </location>
</feature>
<comment type="catalytic activity">
    <reaction evidence="12">
        <text>Preferential cleavage: (Ac)2-L-Lys-D-Ala-|-D-Ala. Also transpeptidation of peptidyl-alanyl moieties that are N-acyl substituents of D-alanine.</text>
        <dbReference type="EC" id="3.4.16.4"/>
    </reaction>
</comment>
<keyword evidence="16" id="KW-0472">Membrane</keyword>
<dbReference type="SUPFAM" id="SSF69189">
    <property type="entry name" value="Penicillin-binding protein associated domain"/>
    <property type="match status" value="1"/>
</dbReference>
<evidence type="ECO:0000256" key="1">
    <source>
        <dbReference type="ARBA" id="ARBA00003217"/>
    </source>
</evidence>
<dbReference type="EC" id="3.4.16.4" evidence="4"/>
<dbReference type="GO" id="GO:0008360">
    <property type="term" value="P:regulation of cell shape"/>
    <property type="evidence" value="ECO:0007669"/>
    <property type="project" value="UniProtKB-KW"/>
</dbReference>
<evidence type="ECO:0000313" key="18">
    <source>
        <dbReference type="EMBL" id="VFJ42814.1"/>
    </source>
</evidence>
<comment type="similarity">
    <text evidence="3 15">Belongs to the peptidase S11 family.</text>
</comment>
<dbReference type="Gene3D" id="3.40.710.10">
    <property type="entry name" value="DD-peptidase/beta-lactamase superfamily"/>
    <property type="match status" value="1"/>
</dbReference>
<dbReference type="InterPro" id="IPR015956">
    <property type="entry name" value="Peniciliin-bd_prot_C_sf"/>
</dbReference>
<keyword evidence="9" id="KW-0133">Cell shape</keyword>
<dbReference type="GO" id="GO:0009002">
    <property type="term" value="F:serine-type D-Ala-D-Ala carboxypeptidase activity"/>
    <property type="evidence" value="ECO:0007669"/>
    <property type="project" value="UniProtKB-EC"/>
</dbReference>
<keyword evidence="8" id="KW-0378">Hydrolase</keyword>
<evidence type="ECO:0000256" key="9">
    <source>
        <dbReference type="ARBA" id="ARBA00022960"/>
    </source>
</evidence>
<dbReference type="EMBL" id="CAADEW010000002">
    <property type="protein sequence ID" value="VFJ42814.1"/>
    <property type="molecule type" value="Genomic_DNA"/>
</dbReference>
<dbReference type="InterPro" id="IPR037167">
    <property type="entry name" value="Peptidase_S11_C_sf"/>
</dbReference>
<evidence type="ECO:0000256" key="2">
    <source>
        <dbReference type="ARBA" id="ARBA00004752"/>
    </source>
</evidence>
<keyword evidence="16" id="KW-0812">Transmembrane</keyword>
<feature type="active site" description="Acyl-ester intermediate" evidence="13">
    <location>
        <position position="110"/>
    </location>
</feature>
<evidence type="ECO:0000256" key="15">
    <source>
        <dbReference type="RuleBase" id="RU004016"/>
    </source>
</evidence>
<feature type="domain" description="Peptidase S11 D-Ala-D-Ala carboxypeptidase A C-terminal" evidence="17">
    <location>
        <begin position="322"/>
        <end position="412"/>
    </location>
</feature>
<dbReference type="GO" id="GO:0006508">
    <property type="term" value="P:proteolysis"/>
    <property type="evidence" value="ECO:0007669"/>
    <property type="project" value="UniProtKB-KW"/>
</dbReference>
<dbReference type="SMART" id="SM00936">
    <property type="entry name" value="PBP5_C"/>
    <property type="match status" value="1"/>
</dbReference>
<dbReference type="AlphaFoldDB" id="A0A450RUN4"/>
<evidence type="ECO:0000256" key="8">
    <source>
        <dbReference type="ARBA" id="ARBA00022801"/>
    </source>
</evidence>
<dbReference type="InterPro" id="IPR012907">
    <property type="entry name" value="Peptidase_S11_C"/>
</dbReference>
<feature type="active site" evidence="13">
    <location>
        <position position="170"/>
    </location>
</feature>
<evidence type="ECO:0000256" key="3">
    <source>
        <dbReference type="ARBA" id="ARBA00007164"/>
    </source>
</evidence>
<proteinExistence type="inferred from homology"/>
<name>A0A450RUN4_9GAMM</name>
<evidence type="ECO:0000256" key="5">
    <source>
        <dbReference type="ARBA" id="ARBA00022645"/>
    </source>
</evidence>
<dbReference type="PANTHER" id="PTHR21581:SF6">
    <property type="entry name" value="TRAFFICKING PROTEIN PARTICLE COMPLEX SUBUNIT 12"/>
    <property type="match status" value="1"/>
</dbReference>
<comment type="function">
    <text evidence="1">Removes C-terminal D-alanyl residues from sugar-peptide cell wall precursors.</text>
</comment>
<dbReference type="InterPro" id="IPR012338">
    <property type="entry name" value="Beta-lactam/transpept-like"/>
</dbReference>
<evidence type="ECO:0000256" key="12">
    <source>
        <dbReference type="ARBA" id="ARBA00034000"/>
    </source>
</evidence>
<evidence type="ECO:0000256" key="10">
    <source>
        <dbReference type="ARBA" id="ARBA00022984"/>
    </source>
</evidence>
<dbReference type="GO" id="GO:0009252">
    <property type="term" value="P:peptidoglycan biosynthetic process"/>
    <property type="evidence" value="ECO:0007669"/>
    <property type="project" value="UniProtKB-UniPathway"/>
</dbReference>
<dbReference type="EMBL" id="CAADFD010000185">
    <property type="protein sequence ID" value="VFJ70350.1"/>
    <property type="molecule type" value="Genomic_DNA"/>
</dbReference>
<evidence type="ECO:0000256" key="11">
    <source>
        <dbReference type="ARBA" id="ARBA00023316"/>
    </source>
</evidence>
<protein>
    <recommendedName>
        <fullName evidence="4">serine-type D-Ala-D-Ala carboxypeptidase</fullName>
        <ecNumber evidence="4">3.4.16.4</ecNumber>
    </recommendedName>
</protein>
<dbReference type="InterPro" id="IPR018044">
    <property type="entry name" value="Peptidase_S11"/>
</dbReference>
<keyword evidence="11" id="KW-0961">Cell wall biogenesis/degradation</keyword>
<evidence type="ECO:0000259" key="17">
    <source>
        <dbReference type="SMART" id="SM00936"/>
    </source>
</evidence>
<gene>
    <name evidence="18" type="ORF">BECKFW1821A_GA0114235_100299</name>
    <name evidence="19" type="ORF">BECKFW1821B_GA0114236_11852</name>
</gene>
<comment type="pathway">
    <text evidence="2">Cell wall biogenesis; peptidoglycan biosynthesis.</text>
</comment>
<keyword evidence="6" id="KW-0645">Protease</keyword>
<keyword evidence="7" id="KW-0732">Signal</keyword>
<dbReference type="PANTHER" id="PTHR21581">
    <property type="entry name" value="D-ALANYL-D-ALANINE CARBOXYPEPTIDASE"/>
    <property type="match status" value="1"/>
</dbReference>
<evidence type="ECO:0000313" key="19">
    <source>
        <dbReference type="EMBL" id="VFJ70350.1"/>
    </source>
</evidence>
<dbReference type="UniPathway" id="UPA00219"/>
<dbReference type="Pfam" id="PF00768">
    <property type="entry name" value="Peptidase_S11"/>
    <property type="match status" value="1"/>
</dbReference>
<dbReference type="PRINTS" id="PR00725">
    <property type="entry name" value="DADACBPTASE1"/>
</dbReference>
<dbReference type="Gene3D" id="2.60.410.10">
    <property type="entry name" value="D-Ala-D-Ala carboxypeptidase, C-terminal domain"/>
    <property type="match status" value="1"/>
</dbReference>
<accession>A0A450RUN4</accession>
<feature type="transmembrane region" description="Helical" evidence="16">
    <location>
        <begin position="50"/>
        <end position="73"/>
    </location>
</feature>
<evidence type="ECO:0000256" key="16">
    <source>
        <dbReference type="SAM" id="Phobius"/>
    </source>
</evidence>
<keyword evidence="16" id="KW-1133">Transmembrane helix</keyword>
<dbReference type="Pfam" id="PF07943">
    <property type="entry name" value="PBP5_C"/>
    <property type="match status" value="1"/>
</dbReference>
<keyword evidence="10" id="KW-0573">Peptidoglycan synthesis</keyword>
<dbReference type="GO" id="GO:0071555">
    <property type="term" value="P:cell wall organization"/>
    <property type="evidence" value="ECO:0007669"/>
    <property type="project" value="UniProtKB-KW"/>
</dbReference>
<organism evidence="18">
    <name type="scientific">Candidatus Kentrum sp. FW</name>
    <dbReference type="NCBI Taxonomy" id="2126338"/>
    <lineage>
        <taxon>Bacteria</taxon>
        <taxon>Pseudomonadati</taxon>
        <taxon>Pseudomonadota</taxon>
        <taxon>Gammaproteobacteria</taxon>
        <taxon>Candidatus Kentrum</taxon>
    </lineage>
</organism>
<evidence type="ECO:0000256" key="4">
    <source>
        <dbReference type="ARBA" id="ARBA00012448"/>
    </source>
</evidence>
<evidence type="ECO:0000256" key="14">
    <source>
        <dbReference type="PIRSR" id="PIRSR618044-2"/>
    </source>
</evidence>
<evidence type="ECO:0000256" key="13">
    <source>
        <dbReference type="PIRSR" id="PIRSR618044-1"/>
    </source>
</evidence>
<evidence type="ECO:0000256" key="6">
    <source>
        <dbReference type="ARBA" id="ARBA00022670"/>
    </source>
</evidence>